<organism evidence="1 2">
    <name type="scientific">Neocallimastix californiae</name>
    <dbReference type="NCBI Taxonomy" id="1754190"/>
    <lineage>
        <taxon>Eukaryota</taxon>
        <taxon>Fungi</taxon>
        <taxon>Fungi incertae sedis</taxon>
        <taxon>Chytridiomycota</taxon>
        <taxon>Chytridiomycota incertae sedis</taxon>
        <taxon>Neocallimastigomycetes</taxon>
        <taxon>Neocallimastigales</taxon>
        <taxon>Neocallimastigaceae</taxon>
        <taxon>Neocallimastix</taxon>
    </lineage>
</organism>
<name>A0A1Y2EQX1_9FUNG</name>
<dbReference type="AlphaFoldDB" id="A0A1Y2EQX1"/>
<accession>A0A1Y2EQX1</accession>
<dbReference type="InterPro" id="IPR013922">
    <property type="entry name" value="Cyclin_PHO80-like"/>
</dbReference>
<feature type="non-terminal residue" evidence="1">
    <location>
        <position position="147"/>
    </location>
</feature>
<dbReference type="GO" id="GO:0019901">
    <property type="term" value="F:protein kinase binding"/>
    <property type="evidence" value="ECO:0007669"/>
    <property type="project" value="InterPro"/>
</dbReference>
<keyword evidence="2" id="KW-1185">Reference proteome</keyword>
<dbReference type="GO" id="GO:0005634">
    <property type="term" value="C:nucleus"/>
    <property type="evidence" value="ECO:0007669"/>
    <property type="project" value="TreeGrafter"/>
</dbReference>
<evidence type="ECO:0000313" key="1">
    <source>
        <dbReference type="EMBL" id="ORY73980.1"/>
    </source>
</evidence>
<dbReference type="Proteomes" id="UP000193920">
    <property type="component" value="Unassembled WGS sequence"/>
</dbReference>
<dbReference type="CDD" id="cd20558">
    <property type="entry name" value="CYCLIN_ScPCL7-like"/>
    <property type="match status" value="1"/>
</dbReference>
<dbReference type="STRING" id="1754190.A0A1Y2EQX1"/>
<dbReference type="EMBL" id="MCOG01000031">
    <property type="protein sequence ID" value="ORY73980.1"/>
    <property type="molecule type" value="Genomic_DNA"/>
</dbReference>
<dbReference type="PANTHER" id="PTHR15615:SF94">
    <property type="entry name" value="PHO85 CYCLIN-6-RELATED"/>
    <property type="match status" value="1"/>
</dbReference>
<protein>
    <submittedName>
        <fullName evidence="1">Cyclin-related 2</fullName>
    </submittedName>
</protein>
<gene>
    <name evidence="1" type="ORF">LY90DRAFT_402404</name>
</gene>
<dbReference type="GO" id="GO:0000307">
    <property type="term" value="C:cyclin-dependent protein kinase holoenzyme complex"/>
    <property type="evidence" value="ECO:0007669"/>
    <property type="project" value="TreeGrafter"/>
</dbReference>
<sequence length="147" mass="16882">MNDKIPNSNAILTHFHSKNVAPISIESYLNRILKYTLCGNECFLSVLVYFHRMSQIQNYIPSFPSSCKRNKKPFIINSYNIHRLLIAGITVSAKFNSDIFFLNSHYAKVGGLPINELNSLEMEFLMLNNYDLHVSVEELQYTGDCLL</sequence>
<proteinExistence type="predicted"/>
<dbReference type="Gene3D" id="1.10.472.10">
    <property type="entry name" value="Cyclin-like"/>
    <property type="match status" value="1"/>
</dbReference>
<dbReference type="Pfam" id="PF08613">
    <property type="entry name" value="Cyclin"/>
    <property type="match status" value="1"/>
</dbReference>
<dbReference type="GO" id="GO:0016538">
    <property type="term" value="F:cyclin-dependent protein serine/threonine kinase regulator activity"/>
    <property type="evidence" value="ECO:0007669"/>
    <property type="project" value="TreeGrafter"/>
</dbReference>
<reference evidence="1 2" key="1">
    <citation type="submission" date="2016-08" db="EMBL/GenBank/DDBJ databases">
        <title>A Parts List for Fungal Cellulosomes Revealed by Comparative Genomics.</title>
        <authorList>
            <consortium name="DOE Joint Genome Institute"/>
            <person name="Haitjema C.H."/>
            <person name="Gilmore S.P."/>
            <person name="Henske J.K."/>
            <person name="Solomon K.V."/>
            <person name="De Groot R."/>
            <person name="Kuo A."/>
            <person name="Mondo S.J."/>
            <person name="Salamov A.A."/>
            <person name="Labutti K."/>
            <person name="Zhao Z."/>
            <person name="Chiniquy J."/>
            <person name="Barry K."/>
            <person name="Brewer H.M."/>
            <person name="Purvine S.O."/>
            <person name="Wright A.T."/>
            <person name="Boxma B."/>
            <person name="Van Alen T."/>
            <person name="Hackstein J.H."/>
            <person name="Baker S.E."/>
            <person name="Grigoriev I.V."/>
            <person name="O'Malley M.A."/>
        </authorList>
    </citation>
    <scope>NUCLEOTIDE SEQUENCE [LARGE SCALE GENOMIC DNA]</scope>
    <source>
        <strain evidence="1 2">G1</strain>
    </source>
</reference>
<evidence type="ECO:0000313" key="2">
    <source>
        <dbReference type="Proteomes" id="UP000193920"/>
    </source>
</evidence>
<dbReference type="PANTHER" id="PTHR15615">
    <property type="match status" value="1"/>
</dbReference>
<comment type="caution">
    <text evidence="1">The sequence shown here is derived from an EMBL/GenBank/DDBJ whole genome shotgun (WGS) entry which is preliminary data.</text>
</comment>
<dbReference type="OrthoDB" id="1060854at2759"/>